<keyword evidence="2" id="KW-1185">Reference proteome</keyword>
<dbReference type="PANTHER" id="PTHR39473">
    <property type="match status" value="1"/>
</dbReference>
<name>A0A4R6M4X2_9GAMM</name>
<protein>
    <recommendedName>
        <fullName evidence="3">DinB family protein</fullName>
    </recommendedName>
</protein>
<comment type="caution">
    <text evidence="1">The sequence shown here is derived from an EMBL/GenBank/DDBJ whole genome shotgun (WGS) entry which is preliminary data.</text>
</comment>
<dbReference type="OrthoDB" id="1162179at2"/>
<evidence type="ECO:0008006" key="3">
    <source>
        <dbReference type="Google" id="ProtNLM"/>
    </source>
</evidence>
<evidence type="ECO:0000313" key="2">
    <source>
        <dbReference type="Proteomes" id="UP000294656"/>
    </source>
</evidence>
<gene>
    <name evidence="1" type="ORF">DFP79_3141</name>
</gene>
<proteinExistence type="predicted"/>
<dbReference type="RefSeq" id="WP_133504857.1">
    <property type="nucleotide sequence ID" value="NZ_SNXC01000015.1"/>
</dbReference>
<organism evidence="1 2">
    <name type="scientific">Marinomonas balearica</name>
    <dbReference type="NCBI Taxonomy" id="491947"/>
    <lineage>
        <taxon>Bacteria</taxon>
        <taxon>Pseudomonadati</taxon>
        <taxon>Pseudomonadota</taxon>
        <taxon>Gammaproteobacteria</taxon>
        <taxon>Oceanospirillales</taxon>
        <taxon>Oceanospirillaceae</taxon>
        <taxon>Marinomonas</taxon>
    </lineage>
</organism>
<dbReference type="InterPro" id="IPR034660">
    <property type="entry name" value="DinB/YfiT-like"/>
</dbReference>
<reference evidence="1 2" key="1">
    <citation type="submission" date="2019-03" db="EMBL/GenBank/DDBJ databases">
        <title>Genomic Encyclopedia of Type Strains, Phase III (KMG-III): the genomes of soil and plant-associated and newly described type strains.</title>
        <authorList>
            <person name="Whitman W."/>
        </authorList>
    </citation>
    <scope>NUCLEOTIDE SEQUENCE [LARGE SCALE GENOMIC DNA]</scope>
    <source>
        <strain evidence="1 2">CECT 7378</strain>
    </source>
</reference>
<dbReference type="EMBL" id="SNXC01000015">
    <property type="protein sequence ID" value="TDO95785.1"/>
    <property type="molecule type" value="Genomic_DNA"/>
</dbReference>
<evidence type="ECO:0000313" key="1">
    <source>
        <dbReference type="EMBL" id="TDO95785.1"/>
    </source>
</evidence>
<dbReference type="SUPFAM" id="SSF109854">
    <property type="entry name" value="DinB/YfiT-like putative metalloenzymes"/>
    <property type="match status" value="1"/>
</dbReference>
<dbReference type="Proteomes" id="UP000294656">
    <property type="component" value="Unassembled WGS sequence"/>
</dbReference>
<dbReference type="AlphaFoldDB" id="A0A4R6M4X2"/>
<dbReference type="PANTHER" id="PTHR39473:SF1">
    <property type="entry name" value="DINB-LIKE DOMAIN-CONTAINING PROTEIN"/>
    <property type="match status" value="1"/>
</dbReference>
<accession>A0A4R6M4X2</accession>
<sequence length="189" mass="20928">MTVISISRTETRDDRAIIDGALEVLQQGLDCLNTLTHAQYVHVASPHMMSSIGAHYRHMLDVFQAVANSVITASTMENRAIDYNLRRRGHTVETSIDVAKAEIHVLMEWLHSLNSVQICQSTTVINELSSSREVSSHSQSTLGREITFSALHANHHYAMIKVALSLINVEVNELFGIAPATATYMRGQS</sequence>